<dbReference type="RefSeq" id="WP_315854754.1">
    <property type="nucleotide sequence ID" value="NZ_JACHXU010000039.1"/>
</dbReference>
<keyword evidence="1" id="KW-1133">Transmembrane helix</keyword>
<keyword evidence="1" id="KW-0472">Membrane</keyword>
<dbReference type="AlphaFoldDB" id="A0A7W5E5D0"/>
<feature type="transmembrane region" description="Helical" evidence="1">
    <location>
        <begin position="24"/>
        <end position="46"/>
    </location>
</feature>
<evidence type="ECO:0000313" key="2">
    <source>
        <dbReference type="EMBL" id="MBB3210494.1"/>
    </source>
</evidence>
<dbReference type="Pfam" id="PF13551">
    <property type="entry name" value="HTH_29"/>
    <property type="match status" value="1"/>
</dbReference>
<evidence type="ECO:0000256" key="1">
    <source>
        <dbReference type="SAM" id="Phobius"/>
    </source>
</evidence>
<reference evidence="2 3" key="1">
    <citation type="submission" date="2020-08" db="EMBL/GenBank/DDBJ databases">
        <title>Genomic Encyclopedia of Type Strains, Phase III (KMG-III): the genomes of soil and plant-associated and newly described type strains.</title>
        <authorList>
            <person name="Whitman W."/>
        </authorList>
    </citation>
    <scope>NUCLEOTIDE SEQUENCE [LARGE SCALE GENOMIC DNA]</scope>
    <source>
        <strain evidence="2 3">CECT 8075</strain>
    </source>
</reference>
<protein>
    <submittedName>
        <fullName evidence="2">Uncharacterized protein</fullName>
    </submittedName>
</protein>
<feature type="transmembrane region" description="Helical" evidence="1">
    <location>
        <begin position="58"/>
        <end position="82"/>
    </location>
</feature>
<sequence>MEVISPDEEDRIGSKHSLSTWARIYLHGIIAFVAIAVVANVVMLLAPVFDFTGNPSLAIGLSIAAILVGPPLVGSFILFGLFPLMGTKAAWRGWLDIFSVDRDTAASWISRFNQGGVDALFDNDRPGGPRKLVE</sequence>
<keyword evidence="3" id="KW-1185">Reference proteome</keyword>
<proteinExistence type="predicted"/>
<dbReference type="EMBL" id="JACHXU010000039">
    <property type="protein sequence ID" value="MBB3210494.1"/>
    <property type="molecule type" value="Genomic_DNA"/>
</dbReference>
<keyword evidence="1" id="KW-0812">Transmembrane</keyword>
<comment type="caution">
    <text evidence="2">The sequence shown here is derived from an EMBL/GenBank/DDBJ whole genome shotgun (WGS) entry which is preliminary data.</text>
</comment>
<organism evidence="2 3">
    <name type="scientific">Aporhodopirellula rubra</name>
    <dbReference type="NCBI Taxonomy" id="980271"/>
    <lineage>
        <taxon>Bacteria</taxon>
        <taxon>Pseudomonadati</taxon>
        <taxon>Planctomycetota</taxon>
        <taxon>Planctomycetia</taxon>
        <taxon>Pirellulales</taxon>
        <taxon>Pirellulaceae</taxon>
        <taxon>Aporhodopirellula</taxon>
    </lineage>
</organism>
<dbReference type="Proteomes" id="UP000536179">
    <property type="component" value="Unassembled WGS sequence"/>
</dbReference>
<gene>
    <name evidence="2" type="ORF">FHS27_006341</name>
</gene>
<name>A0A7W5E5D0_9BACT</name>
<accession>A0A7W5E5D0</accession>
<evidence type="ECO:0000313" key="3">
    <source>
        <dbReference type="Proteomes" id="UP000536179"/>
    </source>
</evidence>